<dbReference type="Pfam" id="PF00561">
    <property type="entry name" value="Abhydrolase_1"/>
    <property type="match status" value="1"/>
</dbReference>
<comment type="catalytic activity">
    <reaction evidence="2">
        <text>carbamate + 2 H(+) = NH4(+) + CO2</text>
        <dbReference type="Rhea" id="RHEA:15649"/>
        <dbReference type="ChEBI" id="CHEBI:13941"/>
        <dbReference type="ChEBI" id="CHEBI:15378"/>
        <dbReference type="ChEBI" id="CHEBI:16526"/>
        <dbReference type="ChEBI" id="CHEBI:28938"/>
    </reaction>
</comment>
<dbReference type="PANTHER" id="PTHR43433:SF10">
    <property type="entry name" value="AB HYDROLASE-1 DOMAIN-CONTAINING PROTEIN"/>
    <property type="match status" value="1"/>
</dbReference>
<feature type="domain" description="AB hydrolase-1" evidence="3">
    <location>
        <begin position="18"/>
        <end position="241"/>
    </location>
</feature>
<dbReference type="GO" id="GO:0016811">
    <property type="term" value="F:hydrolase activity, acting on carbon-nitrogen (but not peptide) bonds, in linear amides"/>
    <property type="evidence" value="ECO:0007669"/>
    <property type="project" value="InterPro"/>
</dbReference>
<dbReference type="EMBL" id="JACIJC010000002">
    <property type="protein sequence ID" value="MBB5685565.1"/>
    <property type="molecule type" value="Genomic_DNA"/>
</dbReference>
<name>A0A7W9EF00_9SPHN</name>
<keyword evidence="1 2" id="KW-0378">Hydrolase</keyword>
<protein>
    <recommendedName>
        <fullName evidence="2">Putative carbamate hydrolase RutD</fullName>
        <ecNumber evidence="2">3.5.1.-</ecNumber>
    </recommendedName>
    <alternativeName>
        <fullName evidence="2">Aminohydrolase</fullName>
    </alternativeName>
</protein>
<dbReference type="InterPro" id="IPR050471">
    <property type="entry name" value="AB_hydrolase"/>
</dbReference>
<dbReference type="AlphaFoldDB" id="A0A7W9EF00"/>
<evidence type="ECO:0000256" key="2">
    <source>
        <dbReference type="HAMAP-Rule" id="MF_00832"/>
    </source>
</evidence>
<evidence type="ECO:0000313" key="4">
    <source>
        <dbReference type="EMBL" id="MBB5685565.1"/>
    </source>
</evidence>
<reference evidence="4 5" key="1">
    <citation type="submission" date="2020-08" db="EMBL/GenBank/DDBJ databases">
        <title>Genomic Encyclopedia of Type Strains, Phase IV (KMG-IV): sequencing the most valuable type-strain genomes for metagenomic binning, comparative biology and taxonomic classification.</title>
        <authorList>
            <person name="Goeker M."/>
        </authorList>
    </citation>
    <scope>NUCLEOTIDE SEQUENCE [LARGE SCALE GENOMIC DNA]</scope>
    <source>
        <strain evidence="4 5">DSM 25079</strain>
    </source>
</reference>
<dbReference type="SUPFAM" id="SSF53474">
    <property type="entry name" value="alpha/beta-Hydrolases"/>
    <property type="match status" value="1"/>
</dbReference>
<evidence type="ECO:0000256" key="1">
    <source>
        <dbReference type="ARBA" id="ARBA00022801"/>
    </source>
</evidence>
<dbReference type="EC" id="3.5.1.-" evidence="2"/>
<accession>A0A7W9EF00</accession>
<dbReference type="PRINTS" id="PR00111">
    <property type="entry name" value="ABHYDROLASE"/>
</dbReference>
<dbReference type="Proteomes" id="UP000549617">
    <property type="component" value="Unassembled WGS sequence"/>
</dbReference>
<evidence type="ECO:0000313" key="5">
    <source>
        <dbReference type="Proteomes" id="UP000549617"/>
    </source>
</evidence>
<evidence type="ECO:0000259" key="3">
    <source>
        <dbReference type="Pfam" id="PF00561"/>
    </source>
</evidence>
<proteinExistence type="inferred from homology"/>
<dbReference type="InterPro" id="IPR000073">
    <property type="entry name" value="AB_hydrolase_1"/>
</dbReference>
<dbReference type="RefSeq" id="WP_184016989.1">
    <property type="nucleotide sequence ID" value="NZ_JACIJC010000002.1"/>
</dbReference>
<dbReference type="GO" id="GO:0006212">
    <property type="term" value="P:uracil catabolic process"/>
    <property type="evidence" value="ECO:0007669"/>
    <property type="project" value="UniProtKB-UniRule"/>
</dbReference>
<organism evidence="4 5">
    <name type="scientific">Sphingobium boeckii</name>
    <dbReference type="NCBI Taxonomy" id="1082345"/>
    <lineage>
        <taxon>Bacteria</taxon>
        <taxon>Pseudomonadati</taxon>
        <taxon>Pseudomonadota</taxon>
        <taxon>Alphaproteobacteria</taxon>
        <taxon>Sphingomonadales</taxon>
        <taxon>Sphingomonadaceae</taxon>
        <taxon>Sphingobium</taxon>
    </lineage>
</organism>
<dbReference type="InterPro" id="IPR029058">
    <property type="entry name" value="AB_hydrolase_fold"/>
</dbReference>
<dbReference type="HAMAP" id="MF_00832">
    <property type="entry name" value="RutD"/>
    <property type="match status" value="1"/>
</dbReference>
<dbReference type="Gene3D" id="3.40.50.1820">
    <property type="entry name" value="alpha/beta hydrolase"/>
    <property type="match status" value="1"/>
</dbReference>
<dbReference type="PANTHER" id="PTHR43433">
    <property type="entry name" value="HYDROLASE, ALPHA/BETA FOLD FAMILY PROTEIN"/>
    <property type="match status" value="1"/>
</dbReference>
<comment type="caution">
    <text evidence="4">The sequence shown here is derived from an EMBL/GenBank/DDBJ whole genome shotgun (WGS) entry which is preliminary data.</text>
</comment>
<comment type="similarity">
    <text evidence="2">Belongs to the AB hydrolase superfamily. Hydrolase RutD family.</text>
</comment>
<comment type="function">
    <text evidence="2">Involved in pyrimidine catabolism. May facilitate the hydrolysis of carbamate, a reaction that can also occur spontaneously.</text>
</comment>
<dbReference type="InterPro" id="IPR019913">
    <property type="entry name" value="Pyrimidine_utilisation_RutD"/>
</dbReference>
<dbReference type="NCBIfam" id="TIGR03611">
    <property type="entry name" value="RutD"/>
    <property type="match status" value="1"/>
</dbReference>
<keyword evidence="5" id="KW-1185">Reference proteome</keyword>
<dbReference type="GO" id="GO:0019740">
    <property type="term" value="P:nitrogen utilization"/>
    <property type="evidence" value="ECO:0007669"/>
    <property type="project" value="UniProtKB-UniRule"/>
</dbReference>
<sequence>MPMAGGLYFEEHGRADGPPLILSAGLGGSGQYWAPNIPSLAEHFRVVTYDHRGTGRSDRTLPETVTVDQMADDLLNVIDALGVESAAVMGHAAGEVASLAASLKAPARIAFQVLVNAWSKPDPHFARCFDARLALLRHAGPRAYLAAQPIFLFPATWISEHSAVLDAELIGQVEQFAGVETYEKRIAALSAFDVDARLGDVTVPTVALAAADDMLVPSTCSERLADGIPGAELAMMRWGGHGCNVTAAESFNQLVLEITLGD</sequence>
<gene>
    <name evidence="2" type="primary">rutD</name>
    <name evidence="4" type="ORF">FHS49_001573</name>
</gene>